<reference evidence="1" key="1">
    <citation type="journal article" date="2019" name="Environ. Microbiol.">
        <title>Fungal ecological strategies reflected in gene transcription - a case study of two litter decomposers.</title>
        <authorList>
            <person name="Barbi F."/>
            <person name="Kohler A."/>
            <person name="Barry K."/>
            <person name="Baskaran P."/>
            <person name="Daum C."/>
            <person name="Fauchery L."/>
            <person name="Ihrmark K."/>
            <person name="Kuo A."/>
            <person name="LaButti K."/>
            <person name="Lipzen A."/>
            <person name="Morin E."/>
            <person name="Grigoriev I.V."/>
            <person name="Henrissat B."/>
            <person name="Lindahl B."/>
            <person name="Martin F."/>
        </authorList>
    </citation>
    <scope>NUCLEOTIDE SEQUENCE</scope>
    <source>
        <strain evidence="1">JB14</strain>
    </source>
</reference>
<evidence type="ECO:0000313" key="1">
    <source>
        <dbReference type="EMBL" id="KAE9382638.1"/>
    </source>
</evidence>
<evidence type="ECO:0000313" key="2">
    <source>
        <dbReference type="Proteomes" id="UP000799118"/>
    </source>
</evidence>
<protein>
    <submittedName>
        <fullName evidence="1">Uncharacterized protein</fullName>
    </submittedName>
</protein>
<name>A0A6A4GB57_9AGAR</name>
<dbReference type="Proteomes" id="UP000799118">
    <property type="component" value="Unassembled WGS sequence"/>
</dbReference>
<proteinExistence type="predicted"/>
<dbReference type="OrthoDB" id="3256662at2759"/>
<dbReference type="EMBL" id="ML771217">
    <property type="protein sequence ID" value="KAE9382638.1"/>
    <property type="molecule type" value="Genomic_DNA"/>
</dbReference>
<accession>A0A6A4GB57</accession>
<sequence length="80" mass="8780">MLEVLASQRRIDQLSGTLKEDYIPFLRSVSSGTDPVASTICSQIQKVYIDVVENSASSALKTHAAALLKMHKEAHHSSRI</sequence>
<dbReference type="AlphaFoldDB" id="A0A6A4GB57"/>
<gene>
    <name evidence="1" type="ORF">BT96DRAFT_1010297</name>
</gene>
<keyword evidence="2" id="KW-1185">Reference proteome</keyword>
<organism evidence="1 2">
    <name type="scientific">Gymnopus androsaceus JB14</name>
    <dbReference type="NCBI Taxonomy" id="1447944"/>
    <lineage>
        <taxon>Eukaryota</taxon>
        <taxon>Fungi</taxon>
        <taxon>Dikarya</taxon>
        <taxon>Basidiomycota</taxon>
        <taxon>Agaricomycotina</taxon>
        <taxon>Agaricomycetes</taxon>
        <taxon>Agaricomycetidae</taxon>
        <taxon>Agaricales</taxon>
        <taxon>Marasmiineae</taxon>
        <taxon>Omphalotaceae</taxon>
        <taxon>Gymnopus</taxon>
    </lineage>
</organism>